<feature type="signal peptide" evidence="7">
    <location>
        <begin position="1"/>
        <end position="32"/>
    </location>
</feature>
<keyword evidence="2 6" id="KW-0645">Protease</keyword>
<dbReference type="RefSeq" id="WP_344250672.1">
    <property type="nucleotide sequence ID" value="NZ_BAAAPM010000010.1"/>
</dbReference>
<dbReference type="SUPFAM" id="SSF52743">
    <property type="entry name" value="Subtilisin-like"/>
    <property type="match status" value="1"/>
</dbReference>
<evidence type="ECO:0000256" key="2">
    <source>
        <dbReference type="ARBA" id="ARBA00022670"/>
    </source>
</evidence>
<proteinExistence type="inferred from homology"/>
<dbReference type="InterPro" id="IPR023828">
    <property type="entry name" value="Peptidase_S8_Ser-AS"/>
</dbReference>
<evidence type="ECO:0000256" key="6">
    <source>
        <dbReference type="PROSITE-ProRule" id="PRU01240"/>
    </source>
</evidence>
<dbReference type="Pfam" id="PF13620">
    <property type="entry name" value="CarboxypepD_reg"/>
    <property type="match status" value="1"/>
</dbReference>
<dbReference type="PRINTS" id="PR00723">
    <property type="entry name" value="SUBTILISIN"/>
</dbReference>
<dbReference type="PROSITE" id="PS00138">
    <property type="entry name" value="SUBTILASE_SER"/>
    <property type="match status" value="1"/>
</dbReference>
<evidence type="ECO:0000256" key="7">
    <source>
        <dbReference type="SAM" id="SignalP"/>
    </source>
</evidence>
<feature type="chain" id="PRO_5045350969" description="Peptidase S8/S53 domain-containing protein" evidence="7">
    <location>
        <begin position="33"/>
        <end position="1472"/>
    </location>
</feature>
<dbReference type="Gene3D" id="2.60.120.260">
    <property type="entry name" value="Galactose-binding domain-like"/>
    <property type="match status" value="1"/>
</dbReference>
<gene>
    <name evidence="9" type="ORF">GCM10009809_40210</name>
</gene>
<feature type="domain" description="Peptidase S8/S53" evidence="8">
    <location>
        <begin position="200"/>
        <end position="482"/>
    </location>
</feature>
<keyword evidence="10" id="KW-1185">Reference proteome</keyword>
<reference evidence="9 10" key="1">
    <citation type="journal article" date="2019" name="Int. J. Syst. Evol. Microbiol.">
        <title>The Global Catalogue of Microorganisms (GCM) 10K type strain sequencing project: providing services to taxonomists for standard genome sequencing and annotation.</title>
        <authorList>
            <consortium name="The Broad Institute Genomics Platform"/>
            <consortium name="The Broad Institute Genome Sequencing Center for Infectious Disease"/>
            <person name="Wu L."/>
            <person name="Ma J."/>
        </authorList>
    </citation>
    <scope>NUCLEOTIDE SEQUENCE [LARGE SCALE GENOMIC DNA]</scope>
    <source>
        <strain evidence="9 10">JCM 15589</strain>
    </source>
</reference>
<dbReference type="InterPro" id="IPR008969">
    <property type="entry name" value="CarboxyPept-like_regulatory"/>
</dbReference>
<keyword evidence="3" id="KW-0677">Repeat</keyword>
<dbReference type="PANTHER" id="PTHR24412:SF489">
    <property type="entry name" value="RING FINGER DOMAIN AND KELCH REPEAT-CONTAINING PROTEIN DDB_G0271372"/>
    <property type="match status" value="1"/>
</dbReference>
<feature type="active site" description="Charge relay system" evidence="6">
    <location>
        <position position="256"/>
    </location>
</feature>
<dbReference type="InterPro" id="IPR006652">
    <property type="entry name" value="Kelch_1"/>
</dbReference>
<dbReference type="Pfam" id="PF00082">
    <property type="entry name" value="Peptidase_S8"/>
    <property type="match status" value="1"/>
</dbReference>
<dbReference type="InterPro" id="IPR015915">
    <property type="entry name" value="Kelch-typ_b-propeller"/>
</dbReference>
<evidence type="ECO:0000256" key="3">
    <source>
        <dbReference type="ARBA" id="ARBA00022737"/>
    </source>
</evidence>
<dbReference type="SUPFAM" id="SSF117281">
    <property type="entry name" value="Kelch motif"/>
    <property type="match status" value="1"/>
</dbReference>
<dbReference type="PROSITE" id="PS51892">
    <property type="entry name" value="SUBTILASE"/>
    <property type="match status" value="1"/>
</dbReference>
<evidence type="ECO:0000256" key="5">
    <source>
        <dbReference type="ARBA" id="ARBA00022825"/>
    </source>
</evidence>
<name>A0ABN2JWF0_9MICO</name>
<keyword evidence="7" id="KW-0732">Signal</keyword>
<dbReference type="Proteomes" id="UP001501138">
    <property type="component" value="Unassembled WGS sequence"/>
</dbReference>
<organism evidence="9 10">
    <name type="scientific">Isoptericola hypogeus</name>
    <dbReference type="NCBI Taxonomy" id="300179"/>
    <lineage>
        <taxon>Bacteria</taxon>
        <taxon>Bacillati</taxon>
        <taxon>Actinomycetota</taxon>
        <taxon>Actinomycetes</taxon>
        <taxon>Micrococcales</taxon>
        <taxon>Promicromonosporaceae</taxon>
        <taxon>Isoptericola</taxon>
    </lineage>
</organism>
<feature type="active site" description="Charge relay system" evidence="6">
    <location>
        <position position="428"/>
    </location>
</feature>
<dbReference type="SMART" id="SM00612">
    <property type="entry name" value="Kelch"/>
    <property type="match status" value="5"/>
</dbReference>
<evidence type="ECO:0000313" key="9">
    <source>
        <dbReference type="EMBL" id="GAA1740630.1"/>
    </source>
</evidence>
<evidence type="ECO:0000313" key="10">
    <source>
        <dbReference type="Proteomes" id="UP001501138"/>
    </source>
</evidence>
<dbReference type="InterPro" id="IPR000209">
    <property type="entry name" value="Peptidase_S8/S53_dom"/>
</dbReference>
<feature type="active site" description="Charge relay system" evidence="6">
    <location>
        <position position="209"/>
    </location>
</feature>
<evidence type="ECO:0000259" key="8">
    <source>
        <dbReference type="Pfam" id="PF00082"/>
    </source>
</evidence>
<dbReference type="EMBL" id="BAAAPM010000010">
    <property type="protein sequence ID" value="GAA1740630.1"/>
    <property type="molecule type" value="Genomic_DNA"/>
</dbReference>
<keyword evidence="1" id="KW-0880">Kelch repeat</keyword>
<comment type="caution">
    <text evidence="9">The sequence shown here is derived from an EMBL/GenBank/DDBJ whole genome shotgun (WGS) entry which is preliminary data.</text>
</comment>
<dbReference type="Gene3D" id="3.40.50.200">
    <property type="entry name" value="Peptidase S8/S53 domain"/>
    <property type="match status" value="1"/>
</dbReference>
<keyword evidence="4 6" id="KW-0378">Hydrolase</keyword>
<dbReference type="SUPFAM" id="SSF49464">
    <property type="entry name" value="Carboxypeptidase regulatory domain-like"/>
    <property type="match status" value="2"/>
</dbReference>
<dbReference type="InterPro" id="IPR015500">
    <property type="entry name" value="Peptidase_S8_subtilisin-rel"/>
</dbReference>
<evidence type="ECO:0000256" key="1">
    <source>
        <dbReference type="ARBA" id="ARBA00022441"/>
    </source>
</evidence>
<accession>A0ABN2JWF0</accession>
<dbReference type="Pfam" id="PF01344">
    <property type="entry name" value="Kelch_1"/>
    <property type="match status" value="4"/>
</dbReference>
<dbReference type="NCBIfam" id="NF038128">
    <property type="entry name" value="choice_anch_J"/>
    <property type="match status" value="1"/>
</dbReference>
<dbReference type="PANTHER" id="PTHR24412">
    <property type="entry name" value="KELCH PROTEIN"/>
    <property type="match status" value="1"/>
</dbReference>
<comment type="similarity">
    <text evidence="6">Belongs to the peptidase S8 family.</text>
</comment>
<evidence type="ECO:0000256" key="4">
    <source>
        <dbReference type="ARBA" id="ARBA00022801"/>
    </source>
</evidence>
<dbReference type="Gene3D" id="2.60.40.1120">
    <property type="entry name" value="Carboxypeptidase-like, regulatory domain"/>
    <property type="match status" value="2"/>
</dbReference>
<keyword evidence="5 6" id="KW-0720">Serine protease</keyword>
<dbReference type="InterPro" id="IPR036852">
    <property type="entry name" value="Peptidase_S8/S53_dom_sf"/>
</dbReference>
<protein>
    <recommendedName>
        <fullName evidence="8">Peptidase S8/S53 domain-containing protein</fullName>
    </recommendedName>
</protein>
<sequence length="1472" mass="152231">MSHVGRRFWAATTGLVLAVLAGVPAQVATAQAATAQGTTAHAGTVAGSSVAVDPPEKIRPGLATTLEAKGKADFWVRLDATADLTPASRIRDWDARGEAVVKALKANADRSQRGLVARLDAAGVDYESFWATNSVYVEDGSAQLARSLAQVSSVSQLWPARTYGELEPVDESADNAPQAVEWGLANINADDVWSELGVDGDEIVIANIDSGVQYDHSALARQYRGANVDGTVSHDYSWLDTSEHCPGNAPCDTNGHGTHTMGTMVGSDGGANQIGVAPGARWITANGCATCSDVDLVEAGQWMLAPTKVDGTAPDSSMRPNIINNSWGSQTPSNDPFLEDLSQAWSAAGIFGVWSNGNNGPACATSGSPGSRTVNYSVGAYDSSNQIAPFSSRGAGQGGAIKPDIAAPGASVRSALPGSAYGIADGTSMAAPHVAGAIALLWSAEPALIGQVEATRQLLDGTAVDAEDLQCGGTADDNNVYGEGRLDALALVRAGDVGPSGVLTGAVTDEVTGDPLAAATVRVVGGGVDTAVDVGPDGAYTVNLPVGDYEATASAFGYVPQTSTIIVTEDATTTRGFALVAAPSSTITGRVTDGSGHDWPLYAKITVADVPDGVFYTEPATGRYRIALPAHASYQLTVEPVYPGYEPVVQTVDLGLDDVARDLAVPVDVEACTAYGYDATYEGTVEDFDAGTLPAGWSVVDHIGTGGVWRFDDVRQRGNHTGGEGAFASIDSDYYDWGNDQDSSLVTPVLDLTGFDTPSIGFHQDYNDYQEEYADVDLSLDGGTTWTTLLHQTADVRGPRLTTIPIPQAANRPNVQVRFHYAEANFDWHWQVDDVYVGNRSCDPVIDGGYIVGTVRDANTDAGLAGARIVVDERTVRSAATPADPGLDDGFYWAFSETVGAQDIAASADSYVTRTQQVDIVDGVTEADLSLAAGQLSVDPNEVGSTLTLGDRTGTDSFTVTNTGTAPATVRFGEGRSGFELQGADGETTSLAQITGAVGAPLQRLDVPVSLAAGGEPTNAPAENGPAAAPWTTVASYPQKIMDNGVVTLDGKIYSLGGGSGSGVTGKMWRYDPATLAWTPAASLPAARNAMTVGVVNGQIVAASGWADGGPSPRTWLYDPGSDAWSTAADNPAPRAAAGQAVLDGRLYAIGGCTSSGCTPTSRTVVAYDPATDTWESLADYPLSVAFASCGALDGQVVCTGGSDGSAATQHTYSYAPDEDAWTRVADAPTDTWAAGYAVANGRLIVAGGVQGGAVTNAVHAYDPASSSWSALPNANTARYRGGAACGFYQVGGASGATNATETSEMLPGFGECTVDASDVEWLKIDRTGMSLEPGDSVTVQVSMRSQVEQPGTYTSSIWIQEDTPYAKPAMPVTMRVTPPSTWGKLAGVVRGVACDGAATSLEGATVAVNSDKSAWTFATGVDGSYAYWMDRRNNPLSVVAAKDGYRSQGAAAALRGKVETTVSFDLEQVGC</sequence>
<dbReference type="Gene3D" id="2.120.10.80">
    <property type="entry name" value="Kelch-type beta propeller"/>
    <property type="match status" value="2"/>
</dbReference>